<gene>
    <name evidence="1" type="primary">LOC123145923</name>
</gene>
<proteinExistence type="predicted"/>
<protein>
    <submittedName>
        <fullName evidence="1">Uncharacterized protein</fullName>
    </submittedName>
</protein>
<accession>A0A3B6QN35</accession>
<dbReference type="OrthoDB" id="10598704at2759"/>
<dbReference type="KEGG" id="taes:123145923"/>
<sequence length="429" mass="49156">MSPVVEVKRWQIRWGRRSASATSWWRGIGPRRAGHHRDLPRCGLTRGLSPPPAISRAEDRLRWRKASAMSWWRRLGTRRAGQHTEMHQMTITKRCHLLPPPLLLRCIIKIVCIKSSLTSFCSNLQVILKIAMDLPMFWSRMQPHLDYAVPKGHVGRGCTKTPCLSPQAKRVVFRITSHLLQKLEKVCFVRLEAENILVDPKTEEVYISDSTQEAPVKTQAGVNSNINQLGHILEELIKTKKLPAHLTFPDFKMPAEIQHLLDLMQSTNPLRMSLVIKYHSSMVPMGLRGSLYLLVHQWLMDHVRVADYRAFDDVLAGIDPTEGDWVCKLKEGNRYLFAFYSRGLRKGSYDARKDESAPILHPLDFNRNVHSHTFEGCASRATGPRFSKKDMNLALYFIFGTQLASLMVALHARGYLCHLEKDIADFFPY</sequence>
<keyword evidence="2" id="KW-1185">Reference proteome</keyword>
<dbReference type="AlphaFoldDB" id="A0A3B6QN35"/>
<dbReference type="Gramene" id="TraesNOR6D03G03823110.1">
    <property type="protein sequence ID" value="TraesNOR6D03G03823110.1"/>
    <property type="gene ID" value="TraesNOR6D03G03823110"/>
</dbReference>
<dbReference type="Gramene" id="TraesCS6D02G343300.1">
    <property type="protein sequence ID" value="TraesCS6D02G343300.1"/>
    <property type="gene ID" value="TraesCS6D02G343300"/>
</dbReference>
<dbReference type="Gramene" id="TraesROB_scaffold_114824_01G000100.1">
    <property type="protein sequence ID" value="TraesROB_scaffold_114824_01G000100.1"/>
    <property type="gene ID" value="TraesROB_scaffold_114824_01G000100"/>
</dbReference>
<dbReference type="PANTHER" id="PTHR35161:SF10">
    <property type="match status" value="1"/>
</dbReference>
<dbReference type="PANTHER" id="PTHR35161">
    <property type="entry name" value="OS02G0303100 PROTEIN"/>
    <property type="match status" value="1"/>
</dbReference>
<reference evidence="1" key="1">
    <citation type="submission" date="2018-08" db="EMBL/GenBank/DDBJ databases">
        <authorList>
            <person name="Rossello M."/>
        </authorList>
    </citation>
    <scope>NUCLEOTIDE SEQUENCE [LARGE SCALE GENOMIC DNA]</scope>
    <source>
        <strain evidence="1">cv. Chinese Spring</strain>
    </source>
</reference>
<dbReference type="Gramene" id="TraesJUL6D03G03812820.1">
    <property type="protein sequence ID" value="TraesJUL6D03G03812820.1"/>
    <property type="gene ID" value="TraesJUL6D03G03812820"/>
</dbReference>
<dbReference type="Gramene" id="TraesSYM6D03G03730300.1">
    <property type="protein sequence ID" value="TraesSYM6D03G03730300.1"/>
    <property type="gene ID" value="TraesSYM6D03G03730300"/>
</dbReference>
<dbReference type="Proteomes" id="UP000019116">
    <property type="component" value="Chromosome 6D"/>
</dbReference>
<dbReference type="Gramene" id="TraesARI6D03G03746890.1">
    <property type="protein sequence ID" value="TraesARI6D03G03746890.1"/>
    <property type="gene ID" value="TraesARI6D03G03746890"/>
</dbReference>
<evidence type="ECO:0000313" key="2">
    <source>
        <dbReference type="Proteomes" id="UP000019116"/>
    </source>
</evidence>
<organism evidence="1">
    <name type="scientific">Triticum aestivum</name>
    <name type="common">Wheat</name>
    <dbReference type="NCBI Taxonomy" id="4565"/>
    <lineage>
        <taxon>Eukaryota</taxon>
        <taxon>Viridiplantae</taxon>
        <taxon>Streptophyta</taxon>
        <taxon>Embryophyta</taxon>
        <taxon>Tracheophyta</taxon>
        <taxon>Spermatophyta</taxon>
        <taxon>Magnoliopsida</taxon>
        <taxon>Liliopsida</taxon>
        <taxon>Poales</taxon>
        <taxon>Poaceae</taxon>
        <taxon>BOP clade</taxon>
        <taxon>Pooideae</taxon>
        <taxon>Triticodae</taxon>
        <taxon>Triticeae</taxon>
        <taxon>Triticinae</taxon>
        <taxon>Triticum</taxon>
    </lineage>
</organism>
<dbReference type="Gramene" id="TraesWEE_scaffold_078023_01G000100.1">
    <property type="protein sequence ID" value="TraesWEE_scaffold_078023_01G000100.1"/>
    <property type="gene ID" value="TraesWEE_scaffold_078023_01G000100"/>
</dbReference>
<dbReference type="Gramene" id="TraesCAD_scaffold_055446_01G000100.1">
    <property type="protein sequence ID" value="TraesCAD_scaffold_055446_01G000100.1"/>
    <property type="gene ID" value="TraesCAD_scaffold_055446_01G000100"/>
</dbReference>
<dbReference type="Gramene" id="TraesMAC6D03G03780670.1">
    <property type="protein sequence ID" value="TraesMAC6D03G03780670.1"/>
    <property type="gene ID" value="TraesMAC6D03G03780670"/>
</dbReference>
<name>A0A3B6QN35_WHEAT</name>
<dbReference type="Gramene" id="TraesCLE_scaffold_103192_01G000100.1">
    <property type="protein sequence ID" value="TraesCLE_scaffold_103192_01G000100.1"/>
    <property type="gene ID" value="TraesCLE_scaffold_103192_01G000100"/>
</dbReference>
<dbReference type="Gramene" id="TraesLDM6D03G03786400.1">
    <property type="protein sequence ID" value="TraesLDM6D03G03786400.1"/>
    <property type="gene ID" value="TraesLDM6D03G03786400"/>
</dbReference>
<dbReference type="Gramene" id="TraesCS6D03G0794400.1">
    <property type="protein sequence ID" value="TraesCS6D03G0794400.1.CDS"/>
    <property type="gene ID" value="TraesCS6D03G0794400"/>
</dbReference>
<dbReference type="Gramene" id="TraesSTA6D03G03775560.1">
    <property type="protein sequence ID" value="TraesSTA6D03G03775560.1"/>
    <property type="gene ID" value="TraesSTA6D03G03775560"/>
</dbReference>
<evidence type="ECO:0000313" key="1">
    <source>
        <dbReference type="EnsemblPlants" id="TraesCS6D02G343300.1"/>
    </source>
</evidence>
<reference evidence="1" key="2">
    <citation type="submission" date="2018-10" db="UniProtKB">
        <authorList>
            <consortium name="EnsemblPlants"/>
        </authorList>
    </citation>
    <scope>IDENTIFICATION</scope>
</reference>
<dbReference type="EnsemblPlants" id="TraesCS6D02G343300.1">
    <property type="protein sequence ID" value="TraesCS6D02G343300.1"/>
    <property type="gene ID" value="TraesCS6D02G343300"/>
</dbReference>
<dbReference type="RefSeq" id="XP_044421377.1">
    <property type="nucleotide sequence ID" value="XM_044565442.1"/>
</dbReference>
<dbReference type="OMA" id="FEMVLAN"/>
<dbReference type="Gramene" id="TraesLAC6D03G03733030.1">
    <property type="protein sequence ID" value="TraesLAC6D03G03733030.1"/>
    <property type="gene ID" value="TraesLAC6D03G03733030"/>
</dbReference>
<dbReference type="Gramene" id="TraesRN6D0100840400.1">
    <property type="protein sequence ID" value="TraesRN6D0100840400.1"/>
    <property type="gene ID" value="TraesRN6D0100840400"/>
</dbReference>
<dbReference type="Gramene" id="TraesJAG6D03G03765220.1">
    <property type="protein sequence ID" value="TraesJAG6D03G03765220.1"/>
    <property type="gene ID" value="TraesJAG6D03G03765220"/>
</dbReference>
<dbReference type="PaxDb" id="4565-Traes_6DL_6CE682354.1"/>
<dbReference type="GeneID" id="123145923"/>